<dbReference type="AlphaFoldDB" id="A0A8J2YGV1"/>
<keyword evidence="2" id="KW-1185">Reference proteome</keyword>
<dbReference type="Proteomes" id="UP000628775">
    <property type="component" value="Unassembled WGS sequence"/>
</dbReference>
<reference evidence="1" key="1">
    <citation type="journal article" date="2014" name="Int. J. Syst. Evol. Microbiol.">
        <title>Complete genome sequence of Corynebacterium casei LMG S-19264T (=DSM 44701T), isolated from a smear-ripened cheese.</title>
        <authorList>
            <consortium name="US DOE Joint Genome Institute (JGI-PGF)"/>
            <person name="Walter F."/>
            <person name="Albersmeier A."/>
            <person name="Kalinowski J."/>
            <person name="Ruckert C."/>
        </authorList>
    </citation>
    <scope>NUCLEOTIDE SEQUENCE</scope>
    <source>
        <strain evidence="1">CGMCC 1.15371</strain>
    </source>
</reference>
<dbReference type="EMBL" id="BMIR01000006">
    <property type="protein sequence ID" value="GGE38004.1"/>
    <property type="molecule type" value="Genomic_DNA"/>
</dbReference>
<accession>A0A8J2YGV1</accession>
<reference evidence="1" key="2">
    <citation type="submission" date="2020-09" db="EMBL/GenBank/DDBJ databases">
        <authorList>
            <person name="Sun Q."/>
            <person name="Zhou Y."/>
        </authorList>
    </citation>
    <scope>NUCLEOTIDE SEQUENCE</scope>
    <source>
        <strain evidence="1">CGMCC 1.15371</strain>
    </source>
</reference>
<sequence>MNTYYADLHIHIGRTWTGRPVKISGGKTLTIDRILKKLVNAKA</sequence>
<organism evidence="1 2">
    <name type="scientific">Pullulanibacillus camelliae</name>
    <dbReference type="NCBI Taxonomy" id="1707096"/>
    <lineage>
        <taxon>Bacteria</taxon>
        <taxon>Bacillati</taxon>
        <taxon>Bacillota</taxon>
        <taxon>Bacilli</taxon>
        <taxon>Bacillales</taxon>
        <taxon>Sporolactobacillaceae</taxon>
        <taxon>Pullulanibacillus</taxon>
    </lineage>
</organism>
<gene>
    <name evidence="1" type="ORF">GCM10011391_16020</name>
</gene>
<proteinExistence type="predicted"/>
<comment type="caution">
    <text evidence="1">The sequence shown here is derived from an EMBL/GenBank/DDBJ whole genome shotgun (WGS) entry which is preliminary data.</text>
</comment>
<evidence type="ECO:0000313" key="2">
    <source>
        <dbReference type="Proteomes" id="UP000628775"/>
    </source>
</evidence>
<evidence type="ECO:0000313" key="1">
    <source>
        <dbReference type="EMBL" id="GGE38004.1"/>
    </source>
</evidence>
<protein>
    <submittedName>
        <fullName evidence="1">Uncharacterized protein</fullName>
    </submittedName>
</protein>
<name>A0A8J2YGV1_9BACL</name>